<evidence type="ECO:0000313" key="8">
    <source>
        <dbReference type="Proteomes" id="UP000681075"/>
    </source>
</evidence>
<accession>A0A8S8XJU1</accession>
<name>A0A8S8XJU1_9PROT</name>
<dbReference type="InterPro" id="IPR011249">
    <property type="entry name" value="Metalloenz_LuxS/M16"/>
</dbReference>
<dbReference type="InterPro" id="IPR007863">
    <property type="entry name" value="Peptidase_M16_C"/>
</dbReference>
<keyword evidence="3" id="KW-0482">Metalloprotease</keyword>
<keyword evidence="8" id="KW-1185">Reference proteome</keyword>
<feature type="domain" description="Peptidase M16 N-terminal" evidence="5">
    <location>
        <begin position="13"/>
        <end position="160"/>
    </location>
</feature>
<dbReference type="FunFam" id="3.30.830.10:FF:000008">
    <property type="entry name" value="Mitochondrial-processing peptidase subunit beta"/>
    <property type="match status" value="1"/>
</dbReference>
<dbReference type="AlphaFoldDB" id="A0A8S8XJU1"/>
<gene>
    <name evidence="7" type="ORF">TMPK1_32970</name>
</gene>
<keyword evidence="3" id="KW-0645">Protease</keyword>
<evidence type="ECO:0000259" key="5">
    <source>
        <dbReference type="Pfam" id="PF00675"/>
    </source>
</evidence>
<dbReference type="PROSITE" id="PS00143">
    <property type="entry name" value="INSULINASE"/>
    <property type="match status" value="1"/>
</dbReference>
<dbReference type="Proteomes" id="UP000681075">
    <property type="component" value="Unassembled WGS sequence"/>
</dbReference>
<evidence type="ECO:0000259" key="6">
    <source>
        <dbReference type="Pfam" id="PF05193"/>
    </source>
</evidence>
<reference evidence="7" key="1">
    <citation type="submission" date="2021-02" db="EMBL/GenBank/DDBJ databases">
        <title>Genome sequence of Rhodospirillales sp. strain TMPK1 isolated from soil.</title>
        <authorList>
            <person name="Nakai R."/>
            <person name="Kusada H."/>
            <person name="Tamaki H."/>
        </authorList>
    </citation>
    <scope>NUCLEOTIDE SEQUENCE</scope>
    <source>
        <strain evidence="7">TMPK1</strain>
    </source>
</reference>
<dbReference type="GO" id="GO:0006508">
    <property type="term" value="P:proteolysis"/>
    <property type="evidence" value="ECO:0007669"/>
    <property type="project" value="InterPro"/>
</dbReference>
<evidence type="ECO:0000313" key="7">
    <source>
        <dbReference type="EMBL" id="GIL41060.1"/>
    </source>
</evidence>
<dbReference type="InterPro" id="IPR050361">
    <property type="entry name" value="MPP/UQCRC_Complex"/>
</dbReference>
<dbReference type="InterPro" id="IPR001431">
    <property type="entry name" value="Pept_M16_Zn_BS"/>
</dbReference>
<proteinExistence type="inferred from homology"/>
<dbReference type="Pfam" id="PF05193">
    <property type="entry name" value="Peptidase_M16_C"/>
    <property type="match status" value="1"/>
</dbReference>
<dbReference type="PANTHER" id="PTHR11851:SF49">
    <property type="entry name" value="MITOCHONDRIAL-PROCESSING PEPTIDASE SUBUNIT ALPHA"/>
    <property type="match status" value="1"/>
</dbReference>
<sequence>MTVKITTLSNGLRVATDTMPSVETVSLGVWTACGTRHESAAVNGVAHLLEHMLFKGTKRRSAQAIAEEIEAVGGQINAYTARENTAYYVRVLKSDVALALDILADILQHSVFDAEELGRERSVVLQEIGQAHDTPDDIIFDFFQSTAFPDQPLGRPVLGTADTVGSMPRQALVDYLTGHYAPSRLVLAAAGAIDHDKMVELAERAFSNLPTKAGPDPIHARYAGGNFRDAQDLEQLHLVLGFPSVGYHAPDYYAHSVLSTLLGGGMSSRLFQEVREKRGLVYSVYSFTAAYEETGLFGIYAGTGADRVEELIPVVADQLNGVRKGITEDEVQRSRAQMKASLLMSQESTMARAEQLGQHMLIFGRPVPTGEILAKIDAVDAKAVEAAADFTFTQRPTMAALGPLGRLESYDRFTARLG</sequence>
<comment type="similarity">
    <text evidence="2 4">Belongs to the peptidase M16 family.</text>
</comment>
<feature type="domain" description="Peptidase M16 C-terminal" evidence="6">
    <location>
        <begin position="168"/>
        <end position="338"/>
    </location>
</feature>
<dbReference type="SUPFAM" id="SSF63411">
    <property type="entry name" value="LuxS/MPP-like metallohydrolase"/>
    <property type="match status" value="2"/>
</dbReference>
<evidence type="ECO:0000256" key="2">
    <source>
        <dbReference type="ARBA" id="ARBA00007261"/>
    </source>
</evidence>
<dbReference type="InterPro" id="IPR011765">
    <property type="entry name" value="Pept_M16_N"/>
</dbReference>
<organism evidence="7 8">
    <name type="scientific">Roseiterribacter gracilis</name>
    <dbReference type="NCBI Taxonomy" id="2812848"/>
    <lineage>
        <taxon>Bacteria</taxon>
        <taxon>Pseudomonadati</taxon>
        <taxon>Pseudomonadota</taxon>
        <taxon>Alphaproteobacteria</taxon>
        <taxon>Rhodospirillales</taxon>
        <taxon>Roseiterribacteraceae</taxon>
        <taxon>Roseiterribacter</taxon>
    </lineage>
</organism>
<comment type="caution">
    <text evidence="7">The sequence shown here is derived from an EMBL/GenBank/DDBJ whole genome shotgun (WGS) entry which is preliminary data.</text>
</comment>
<dbReference type="GO" id="GO:0046872">
    <property type="term" value="F:metal ion binding"/>
    <property type="evidence" value="ECO:0007669"/>
    <property type="project" value="InterPro"/>
</dbReference>
<dbReference type="Gene3D" id="3.30.830.10">
    <property type="entry name" value="Metalloenzyme, LuxS/M16 peptidase-like"/>
    <property type="match status" value="2"/>
</dbReference>
<protein>
    <submittedName>
        <fullName evidence="7">Peptidase M16</fullName>
    </submittedName>
</protein>
<evidence type="ECO:0000256" key="1">
    <source>
        <dbReference type="ARBA" id="ARBA00001947"/>
    </source>
</evidence>
<keyword evidence="3" id="KW-0378">Hydrolase</keyword>
<dbReference type="GO" id="GO:0004222">
    <property type="term" value="F:metalloendopeptidase activity"/>
    <property type="evidence" value="ECO:0007669"/>
    <property type="project" value="InterPro"/>
</dbReference>
<dbReference type="RefSeq" id="WP_420244389.1">
    <property type="nucleotide sequence ID" value="NZ_BOPV01000001.1"/>
</dbReference>
<comment type="cofactor">
    <cofactor evidence="1">
        <name>Zn(2+)</name>
        <dbReference type="ChEBI" id="CHEBI:29105"/>
    </cofactor>
</comment>
<dbReference type="PANTHER" id="PTHR11851">
    <property type="entry name" value="METALLOPROTEASE"/>
    <property type="match status" value="1"/>
</dbReference>
<dbReference type="Pfam" id="PF00675">
    <property type="entry name" value="Peptidase_M16"/>
    <property type="match status" value="1"/>
</dbReference>
<evidence type="ECO:0000256" key="4">
    <source>
        <dbReference type="RuleBase" id="RU004447"/>
    </source>
</evidence>
<evidence type="ECO:0000256" key="3">
    <source>
        <dbReference type="ARBA" id="ARBA00023049"/>
    </source>
</evidence>
<dbReference type="EMBL" id="BOPV01000001">
    <property type="protein sequence ID" value="GIL41060.1"/>
    <property type="molecule type" value="Genomic_DNA"/>
</dbReference>